<name>M2ZUJ6_9PROT</name>
<accession>M2ZUJ6</accession>
<dbReference type="eggNOG" id="COG0702">
    <property type="taxonomic scope" value="Bacteria"/>
</dbReference>
<dbReference type="Gene3D" id="3.40.50.720">
    <property type="entry name" value="NAD(P)-binding Rossmann-like Domain"/>
    <property type="match status" value="1"/>
</dbReference>
<dbReference type="PANTHER" id="PTHR15020">
    <property type="entry name" value="FLAVIN REDUCTASE-RELATED"/>
    <property type="match status" value="1"/>
</dbReference>
<gene>
    <name evidence="2" type="ORF">H261_04777</name>
</gene>
<dbReference type="PANTHER" id="PTHR15020:SF45">
    <property type="entry name" value="NAD(P)-BINDING DOMAIN-CONTAINING PROTEIN"/>
    <property type="match status" value="1"/>
</dbReference>
<protein>
    <recommendedName>
        <fullName evidence="1">NAD(P)-binding domain-containing protein</fullName>
    </recommendedName>
</protein>
<dbReference type="PATRIC" id="fig|1244869.3.peg.960"/>
<dbReference type="RefSeq" id="WP_008614909.1">
    <property type="nucleotide sequence ID" value="NZ_AONQ01000009.1"/>
</dbReference>
<evidence type="ECO:0000313" key="2">
    <source>
        <dbReference type="EMBL" id="EME71047.1"/>
    </source>
</evidence>
<dbReference type="EMBL" id="AONQ01000009">
    <property type="protein sequence ID" value="EME71047.1"/>
    <property type="molecule type" value="Genomic_DNA"/>
</dbReference>
<feature type="non-terminal residue" evidence="2">
    <location>
        <position position="1"/>
    </location>
</feature>
<keyword evidence="3" id="KW-1185">Reference proteome</keyword>
<dbReference type="InterPro" id="IPR036291">
    <property type="entry name" value="NAD(P)-bd_dom_sf"/>
</dbReference>
<evidence type="ECO:0000259" key="1">
    <source>
        <dbReference type="Pfam" id="PF13460"/>
    </source>
</evidence>
<dbReference type="InterPro" id="IPR016040">
    <property type="entry name" value="NAD(P)-bd_dom"/>
</dbReference>
<reference evidence="2 3" key="1">
    <citation type="journal article" date="2014" name="Genome Announc.">
        <title>Draft Genome Sequence of Magnetospirillum sp. Strain SO-1, a Freshwater Magnetotactic Bacterium Isolated from the Ol'khovka River, Russia.</title>
        <authorList>
            <person name="Grouzdev D.S."/>
            <person name="Dziuba M.V."/>
            <person name="Sukhacheva M.S."/>
            <person name="Mardanov A.V."/>
            <person name="Beletskiy A.V."/>
            <person name="Kuznetsov B.B."/>
            <person name="Skryabin K.G."/>
        </authorList>
    </citation>
    <scope>NUCLEOTIDE SEQUENCE [LARGE SCALE GENOMIC DNA]</scope>
    <source>
        <strain evidence="2 3">SO-1</strain>
    </source>
</reference>
<dbReference type="STRING" id="1244869.H261_04777"/>
<dbReference type="OrthoDB" id="7352421at2"/>
<organism evidence="2 3">
    <name type="scientific">Paramagnetospirillum caucaseum</name>
    <dbReference type="NCBI Taxonomy" id="1244869"/>
    <lineage>
        <taxon>Bacteria</taxon>
        <taxon>Pseudomonadati</taxon>
        <taxon>Pseudomonadota</taxon>
        <taxon>Alphaproteobacteria</taxon>
        <taxon>Rhodospirillales</taxon>
        <taxon>Magnetospirillaceae</taxon>
        <taxon>Paramagnetospirillum</taxon>
    </lineage>
</organism>
<dbReference type="Pfam" id="PF13460">
    <property type="entry name" value="NAD_binding_10"/>
    <property type="match status" value="1"/>
</dbReference>
<comment type="caution">
    <text evidence="2">The sequence shown here is derived from an EMBL/GenBank/DDBJ whole genome shotgun (WGS) entry which is preliminary data.</text>
</comment>
<feature type="domain" description="NAD(P)-binding" evidence="1">
    <location>
        <begin position="12"/>
        <end position="119"/>
    </location>
</feature>
<dbReference type="AlphaFoldDB" id="M2ZUJ6"/>
<evidence type="ECO:0000313" key="3">
    <source>
        <dbReference type="Proteomes" id="UP000011744"/>
    </source>
</evidence>
<sequence length="150" mass="15607">TLGGRPPGRPVDHLGNVNVADTAKAFGASRMVLVTSLGCGDSRAYASERLLDAIGEVLLAKTQAEDHLRASGVPHVIVRPGGLVGDPPTGQGALYGDARVHGRITRPDLAAVLLPCLTDRLVLGRTLSAIDRTRLAAPDDTVEFRLTAAA</sequence>
<dbReference type="Proteomes" id="UP000011744">
    <property type="component" value="Unassembled WGS sequence"/>
</dbReference>
<dbReference type="SUPFAM" id="SSF51735">
    <property type="entry name" value="NAD(P)-binding Rossmann-fold domains"/>
    <property type="match status" value="1"/>
</dbReference>
<proteinExistence type="predicted"/>